<feature type="compositionally biased region" description="Low complexity" evidence="1">
    <location>
        <begin position="66"/>
        <end position="80"/>
    </location>
</feature>
<name>A0A3M0JY28_HIRRU</name>
<feature type="region of interest" description="Disordered" evidence="1">
    <location>
        <begin position="1"/>
        <end position="97"/>
    </location>
</feature>
<keyword evidence="3" id="KW-1185">Reference proteome</keyword>
<sequence length="97" mass="9727">MGGPRRRCRISRGAAASARPGAALDAALQLPAAPQEQQPPASNPSGNSNVGPESPGVEPMNRAAAEEASSGTESCGNSSPEPEEPGELLCMGGSKEE</sequence>
<evidence type="ECO:0000256" key="1">
    <source>
        <dbReference type="SAM" id="MobiDB-lite"/>
    </source>
</evidence>
<dbReference type="EMBL" id="QRBI01000128">
    <property type="protein sequence ID" value="RMC03750.1"/>
    <property type="molecule type" value="Genomic_DNA"/>
</dbReference>
<protein>
    <submittedName>
        <fullName evidence="2">Uncharacterized protein</fullName>
    </submittedName>
</protein>
<dbReference type="AlphaFoldDB" id="A0A3M0JY28"/>
<proteinExistence type="predicted"/>
<accession>A0A3M0JY28</accession>
<evidence type="ECO:0000313" key="3">
    <source>
        <dbReference type="Proteomes" id="UP000269221"/>
    </source>
</evidence>
<dbReference type="STRING" id="333673.A0A3M0JY28"/>
<feature type="compositionally biased region" description="Basic residues" evidence="1">
    <location>
        <begin position="1"/>
        <end position="10"/>
    </location>
</feature>
<reference evidence="2 3" key="1">
    <citation type="submission" date="2018-07" db="EMBL/GenBank/DDBJ databases">
        <title>A high quality draft genome assembly of the barn swallow (H. rustica rustica).</title>
        <authorList>
            <person name="Formenti G."/>
            <person name="Chiara M."/>
            <person name="Poveda L."/>
            <person name="Francoijs K.-J."/>
            <person name="Bonisoli-Alquati A."/>
            <person name="Canova L."/>
            <person name="Gianfranceschi L."/>
            <person name="Horner D.S."/>
            <person name="Saino N."/>
        </authorList>
    </citation>
    <scope>NUCLEOTIDE SEQUENCE [LARGE SCALE GENOMIC DNA]</scope>
    <source>
        <strain evidence="2">Chelidonia</strain>
        <tissue evidence="2">Blood</tissue>
    </source>
</reference>
<dbReference type="Proteomes" id="UP000269221">
    <property type="component" value="Unassembled WGS sequence"/>
</dbReference>
<evidence type="ECO:0000313" key="2">
    <source>
        <dbReference type="EMBL" id="RMC03750.1"/>
    </source>
</evidence>
<comment type="caution">
    <text evidence="2">The sequence shown here is derived from an EMBL/GenBank/DDBJ whole genome shotgun (WGS) entry which is preliminary data.</text>
</comment>
<feature type="compositionally biased region" description="Low complexity" evidence="1">
    <location>
        <begin position="11"/>
        <end position="40"/>
    </location>
</feature>
<gene>
    <name evidence="2" type="ORF">DUI87_19502</name>
</gene>
<organism evidence="2 3">
    <name type="scientific">Hirundo rustica rustica</name>
    <dbReference type="NCBI Taxonomy" id="333673"/>
    <lineage>
        <taxon>Eukaryota</taxon>
        <taxon>Metazoa</taxon>
        <taxon>Chordata</taxon>
        <taxon>Craniata</taxon>
        <taxon>Vertebrata</taxon>
        <taxon>Euteleostomi</taxon>
        <taxon>Archelosauria</taxon>
        <taxon>Archosauria</taxon>
        <taxon>Dinosauria</taxon>
        <taxon>Saurischia</taxon>
        <taxon>Theropoda</taxon>
        <taxon>Coelurosauria</taxon>
        <taxon>Aves</taxon>
        <taxon>Neognathae</taxon>
        <taxon>Neoaves</taxon>
        <taxon>Telluraves</taxon>
        <taxon>Australaves</taxon>
        <taxon>Passeriformes</taxon>
        <taxon>Sylvioidea</taxon>
        <taxon>Hirundinidae</taxon>
        <taxon>Hirundo</taxon>
    </lineage>
</organism>